<dbReference type="InterPro" id="IPR029068">
    <property type="entry name" value="Glyas_Bleomycin-R_OHBP_Dase"/>
</dbReference>
<organism evidence="1 2">
    <name type="scientific">Starkeya nomas</name>
    <dbReference type="NCBI Taxonomy" id="2666134"/>
    <lineage>
        <taxon>Bacteria</taxon>
        <taxon>Pseudomonadati</taxon>
        <taxon>Pseudomonadota</taxon>
        <taxon>Alphaproteobacteria</taxon>
        <taxon>Hyphomicrobiales</taxon>
        <taxon>Xanthobacteraceae</taxon>
        <taxon>Starkeya</taxon>
    </lineage>
</organism>
<gene>
    <name evidence="1" type="ORF">STARVERO_03263</name>
</gene>
<evidence type="ECO:0008006" key="3">
    <source>
        <dbReference type="Google" id="ProtNLM"/>
    </source>
</evidence>
<dbReference type="AlphaFoldDB" id="A0A5S9PMM5"/>
<keyword evidence="2" id="KW-1185">Reference proteome</keyword>
<dbReference type="Gene3D" id="3.10.180.10">
    <property type="entry name" value="2,3-Dihydroxybiphenyl 1,2-Dioxygenase, domain 1"/>
    <property type="match status" value="1"/>
</dbReference>
<dbReference type="SUPFAM" id="SSF54593">
    <property type="entry name" value="Glyoxalase/Bleomycin resistance protein/Dihydroxybiphenyl dioxygenase"/>
    <property type="match status" value="1"/>
</dbReference>
<reference evidence="1 2" key="1">
    <citation type="submission" date="2019-12" db="EMBL/GenBank/DDBJ databases">
        <authorList>
            <person name="Reyes-Prieto M."/>
        </authorList>
    </citation>
    <scope>NUCLEOTIDE SEQUENCE [LARGE SCALE GENOMIC DNA]</scope>
    <source>
        <strain evidence="1">HF14-78462</strain>
    </source>
</reference>
<protein>
    <recommendedName>
        <fullName evidence="3">VOC domain-containing protein</fullName>
    </recommendedName>
</protein>
<dbReference type="EMBL" id="CACSAS010000001">
    <property type="protein sequence ID" value="CAA0105660.1"/>
    <property type="molecule type" value="Genomic_DNA"/>
</dbReference>
<sequence length="32" mass="3855">MYSRRFEDPEGHIWEAFWMDTQAADTDTAETF</sequence>
<proteinExistence type="predicted"/>
<evidence type="ECO:0000313" key="2">
    <source>
        <dbReference type="Proteomes" id="UP000433050"/>
    </source>
</evidence>
<evidence type="ECO:0000313" key="1">
    <source>
        <dbReference type="EMBL" id="CAA0105660.1"/>
    </source>
</evidence>
<name>A0A5S9PMM5_9HYPH</name>
<dbReference type="Proteomes" id="UP000433050">
    <property type="component" value="Unassembled WGS sequence"/>
</dbReference>
<accession>A0A5S9PMM5</accession>